<comment type="caution">
    <text evidence="2">The sequence shown here is derived from an EMBL/GenBank/DDBJ whole genome shotgun (WGS) entry which is preliminary data.</text>
</comment>
<organism evidence="2 3">
    <name type="scientific">Rosa chinensis</name>
    <name type="common">China rose</name>
    <dbReference type="NCBI Taxonomy" id="74649"/>
    <lineage>
        <taxon>Eukaryota</taxon>
        <taxon>Viridiplantae</taxon>
        <taxon>Streptophyta</taxon>
        <taxon>Embryophyta</taxon>
        <taxon>Tracheophyta</taxon>
        <taxon>Spermatophyta</taxon>
        <taxon>Magnoliopsida</taxon>
        <taxon>eudicotyledons</taxon>
        <taxon>Gunneridae</taxon>
        <taxon>Pentapetalae</taxon>
        <taxon>rosids</taxon>
        <taxon>fabids</taxon>
        <taxon>Rosales</taxon>
        <taxon>Rosaceae</taxon>
        <taxon>Rosoideae</taxon>
        <taxon>Rosoideae incertae sedis</taxon>
        <taxon>Rosa</taxon>
    </lineage>
</organism>
<dbReference type="EMBL" id="PDCK01000045">
    <property type="protein sequence ID" value="PRQ17052.1"/>
    <property type="molecule type" value="Genomic_DNA"/>
</dbReference>
<dbReference type="AlphaFoldDB" id="A0A2P6P571"/>
<sequence length="70" mass="7993">MVSKVEEGMKRRQEQQQQQQQQQKQIQYNCNINKAKVCKFKRSSSNLEEDGASTAILLLACIVCTPSSYP</sequence>
<reference evidence="2 3" key="1">
    <citation type="journal article" date="2018" name="Nat. Genet.">
        <title>The Rosa genome provides new insights in the design of modern roses.</title>
        <authorList>
            <person name="Bendahmane M."/>
        </authorList>
    </citation>
    <scope>NUCLEOTIDE SEQUENCE [LARGE SCALE GENOMIC DNA]</scope>
    <source>
        <strain evidence="3">cv. Old Blush</strain>
    </source>
</reference>
<dbReference type="PANTHER" id="PTHR38398:SF1">
    <property type="entry name" value="EXPRESSED PROTEIN"/>
    <property type="match status" value="1"/>
</dbReference>
<dbReference type="Proteomes" id="UP000238479">
    <property type="component" value="Chromosome 7"/>
</dbReference>
<proteinExistence type="predicted"/>
<name>A0A2P6P571_ROSCH</name>
<dbReference type="Gramene" id="PRQ17052">
    <property type="protein sequence ID" value="PRQ17052"/>
    <property type="gene ID" value="RchiOBHm_Chr7g0190871"/>
</dbReference>
<evidence type="ECO:0000256" key="1">
    <source>
        <dbReference type="SAM" id="MobiDB-lite"/>
    </source>
</evidence>
<gene>
    <name evidence="2" type="ORF">RchiOBHm_Chr7g0190871</name>
</gene>
<feature type="compositionally biased region" description="Basic and acidic residues" evidence="1">
    <location>
        <begin position="1"/>
        <end position="14"/>
    </location>
</feature>
<dbReference type="OrthoDB" id="1165444at2759"/>
<dbReference type="PANTHER" id="PTHR38398">
    <property type="entry name" value="EXPRESSED PROTEIN"/>
    <property type="match status" value="1"/>
</dbReference>
<accession>A0A2P6P571</accession>
<protein>
    <submittedName>
        <fullName evidence="2">Uncharacterized protein</fullName>
    </submittedName>
</protein>
<dbReference type="OMA" id="VCKFKRS"/>
<feature type="region of interest" description="Disordered" evidence="1">
    <location>
        <begin position="1"/>
        <end position="20"/>
    </location>
</feature>
<keyword evidence="3" id="KW-1185">Reference proteome</keyword>
<evidence type="ECO:0000313" key="3">
    <source>
        <dbReference type="Proteomes" id="UP000238479"/>
    </source>
</evidence>
<evidence type="ECO:0000313" key="2">
    <source>
        <dbReference type="EMBL" id="PRQ17052.1"/>
    </source>
</evidence>